<gene>
    <name evidence="1" type="ORF">V1478_010173</name>
</gene>
<dbReference type="Proteomes" id="UP001607302">
    <property type="component" value="Unassembled WGS sequence"/>
</dbReference>
<sequence>MPNYYNYEYRKEIVKQLRLKNSWQSLYKKKIFRRTHFLKFQFCNMHISKRSAVAYGNLLRETYCPNSPSIIAPMPRRATATRMYVEMRVCSQEAPTTFSIAHRNTYYTLTADIPVTGIPVSMSLHFSSGIIPIKSVLGQASYLTQDYFLFT</sequence>
<accession>A0ABD2AIZ3</accession>
<evidence type="ECO:0000313" key="2">
    <source>
        <dbReference type="Proteomes" id="UP001607302"/>
    </source>
</evidence>
<evidence type="ECO:0000313" key="1">
    <source>
        <dbReference type="EMBL" id="KAL2720597.1"/>
    </source>
</evidence>
<organism evidence="1 2">
    <name type="scientific">Vespula squamosa</name>
    <name type="common">Southern yellow jacket</name>
    <name type="synonym">Wasp</name>
    <dbReference type="NCBI Taxonomy" id="30214"/>
    <lineage>
        <taxon>Eukaryota</taxon>
        <taxon>Metazoa</taxon>
        <taxon>Ecdysozoa</taxon>
        <taxon>Arthropoda</taxon>
        <taxon>Hexapoda</taxon>
        <taxon>Insecta</taxon>
        <taxon>Pterygota</taxon>
        <taxon>Neoptera</taxon>
        <taxon>Endopterygota</taxon>
        <taxon>Hymenoptera</taxon>
        <taxon>Apocrita</taxon>
        <taxon>Aculeata</taxon>
        <taxon>Vespoidea</taxon>
        <taxon>Vespidae</taxon>
        <taxon>Vespinae</taxon>
        <taxon>Vespula</taxon>
    </lineage>
</organism>
<proteinExistence type="predicted"/>
<dbReference type="EMBL" id="JAUDFV010000146">
    <property type="protein sequence ID" value="KAL2720597.1"/>
    <property type="molecule type" value="Genomic_DNA"/>
</dbReference>
<reference evidence="1 2" key="1">
    <citation type="journal article" date="2024" name="Ann. Entomol. Soc. Am.">
        <title>Genomic analyses of the southern and eastern yellowjacket wasps (Hymenoptera: Vespidae) reveal evolutionary signatures of social life.</title>
        <authorList>
            <person name="Catto M.A."/>
            <person name="Caine P.B."/>
            <person name="Orr S.E."/>
            <person name="Hunt B.G."/>
            <person name="Goodisman M.A.D."/>
        </authorList>
    </citation>
    <scope>NUCLEOTIDE SEQUENCE [LARGE SCALE GENOMIC DNA]</scope>
    <source>
        <strain evidence="1">233</strain>
        <tissue evidence="1">Head and thorax</tissue>
    </source>
</reference>
<comment type="caution">
    <text evidence="1">The sequence shown here is derived from an EMBL/GenBank/DDBJ whole genome shotgun (WGS) entry which is preliminary data.</text>
</comment>
<name>A0ABD2AIZ3_VESSQ</name>
<protein>
    <submittedName>
        <fullName evidence="1">Uncharacterized protein</fullName>
    </submittedName>
</protein>
<keyword evidence="2" id="KW-1185">Reference proteome</keyword>
<dbReference type="AlphaFoldDB" id="A0ABD2AIZ3"/>